<feature type="non-terminal residue" evidence="1">
    <location>
        <position position="180"/>
    </location>
</feature>
<protein>
    <submittedName>
        <fullName evidence="1">9713_t:CDS:1</fullName>
    </submittedName>
</protein>
<dbReference type="EMBL" id="CAJVPW010011011">
    <property type="protein sequence ID" value="CAG8621362.1"/>
    <property type="molecule type" value="Genomic_DNA"/>
</dbReference>
<feature type="non-terminal residue" evidence="1">
    <location>
        <position position="1"/>
    </location>
</feature>
<keyword evidence="2" id="KW-1185">Reference proteome</keyword>
<reference evidence="1" key="1">
    <citation type="submission" date="2021-06" db="EMBL/GenBank/DDBJ databases">
        <authorList>
            <person name="Kallberg Y."/>
            <person name="Tangrot J."/>
            <person name="Rosling A."/>
        </authorList>
    </citation>
    <scope>NUCLEOTIDE SEQUENCE</scope>
    <source>
        <strain evidence="1">28 12/20/2015</strain>
    </source>
</reference>
<evidence type="ECO:0000313" key="2">
    <source>
        <dbReference type="Proteomes" id="UP000789366"/>
    </source>
</evidence>
<evidence type="ECO:0000313" key="1">
    <source>
        <dbReference type="EMBL" id="CAG8621362.1"/>
    </source>
</evidence>
<comment type="caution">
    <text evidence="1">The sequence shown here is derived from an EMBL/GenBank/DDBJ whole genome shotgun (WGS) entry which is preliminary data.</text>
</comment>
<sequence>MFSEEEFEFDIKQILNFNENVTNIENIDTEEIEETIEVIGETVAYFTTHLAVKADNIYYSTVSVEYPSTSPQNDKGPSGFATIYNVLNLEDYDNNSNQAQNITQVQEDLKKKAHAYSLGTGGQTKVKCPFFGNINVTKDQRKCQGVTICPYINDQIRSAKHCNVDFDSDVFKAIKNESSN</sequence>
<organism evidence="1 2">
    <name type="scientific">Cetraspora pellucida</name>
    <dbReference type="NCBI Taxonomy" id="1433469"/>
    <lineage>
        <taxon>Eukaryota</taxon>
        <taxon>Fungi</taxon>
        <taxon>Fungi incertae sedis</taxon>
        <taxon>Mucoromycota</taxon>
        <taxon>Glomeromycotina</taxon>
        <taxon>Glomeromycetes</taxon>
        <taxon>Diversisporales</taxon>
        <taxon>Gigasporaceae</taxon>
        <taxon>Cetraspora</taxon>
    </lineage>
</organism>
<accession>A0ACA9MYZ6</accession>
<dbReference type="Proteomes" id="UP000789366">
    <property type="component" value="Unassembled WGS sequence"/>
</dbReference>
<proteinExistence type="predicted"/>
<gene>
    <name evidence="1" type="ORF">SPELUC_LOCUS7875</name>
</gene>
<name>A0ACA9MYZ6_9GLOM</name>